<evidence type="ECO:0000259" key="11">
    <source>
        <dbReference type="PROSITE" id="PS50893"/>
    </source>
</evidence>
<dbReference type="GeneID" id="85007784"/>
<dbReference type="HOGENOM" id="CLU_000604_84_9_11"/>
<dbReference type="eggNOG" id="COG1132">
    <property type="taxonomic scope" value="Bacteria"/>
</dbReference>
<organism evidence="13 14">
    <name type="scientific">Slackia exigua (strain ATCC 700122 / DSM 15923 / CIP 105133 / JCM 11022 / KCTC 5966 / S-7)</name>
    <dbReference type="NCBI Taxonomy" id="649764"/>
    <lineage>
        <taxon>Bacteria</taxon>
        <taxon>Bacillati</taxon>
        <taxon>Actinomycetota</taxon>
        <taxon>Coriobacteriia</taxon>
        <taxon>Eggerthellales</taxon>
        <taxon>Eggerthellaceae</taxon>
        <taxon>Slackia</taxon>
    </lineage>
</organism>
<comment type="caution">
    <text evidence="13">The sequence shown here is derived from an EMBL/GenBank/DDBJ whole genome shotgun (WGS) entry which is preliminary data.</text>
</comment>
<evidence type="ECO:0000256" key="10">
    <source>
        <dbReference type="SAM" id="Phobius"/>
    </source>
</evidence>
<dbReference type="Proteomes" id="UP000006001">
    <property type="component" value="Unassembled WGS sequence"/>
</dbReference>
<protein>
    <submittedName>
        <fullName evidence="13">ABC transporter, ATP-binding protein</fullName>
    </submittedName>
</protein>
<dbReference type="FunFam" id="3.40.50.300:FF:000221">
    <property type="entry name" value="Multidrug ABC transporter ATP-binding protein"/>
    <property type="match status" value="1"/>
</dbReference>
<keyword evidence="5" id="KW-0547">Nucleotide-binding</keyword>
<dbReference type="SMART" id="SM00382">
    <property type="entry name" value="AAA"/>
    <property type="match status" value="1"/>
</dbReference>
<keyword evidence="4 10" id="KW-0812">Transmembrane</keyword>
<feature type="domain" description="ABC transmembrane type-1" evidence="12">
    <location>
        <begin position="28"/>
        <end position="311"/>
    </location>
</feature>
<dbReference type="STRING" id="649764.HMPREF0762_01270"/>
<dbReference type="InterPro" id="IPR003593">
    <property type="entry name" value="AAA+_ATPase"/>
</dbReference>
<evidence type="ECO:0000256" key="1">
    <source>
        <dbReference type="ARBA" id="ARBA00004429"/>
    </source>
</evidence>
<keyword evidence="14" id="KW-1185">Reference proteome</keyword>
<proteinExistence type="inferred from homology"/>
<evidence type="ECO:0000256" key="4">
    <source>
        <dbReference type="ARBA" id="ARBA00022692"/>
    </source>
</evidence>
<evidence type="ECO:0000256" key="7">
    <source>
        <dbReference type="ARBA" id="ARBA00022989"/>
    </source>
</evidence>
<sequence>MKQNAFREAFDPLARLLPRLTQYKKYVALIFAMLLLHRICVTVLNVLGAALVSHIMLVNHIDGIAWWALAGLAVLVLSVGVTWWLDMWFAHVYSYKIIADLRIEIFDAINRVSPSGLQHRTTGDVTAAAMSDVEITEWFYAHTVIDFLATVAANAIFTIVMIVLVGPSGMILFITATAVLLVPILTLPLQTRQGERIRQSLARQKSRSLEMIQGSREIISLGLIDRQLDVIRESTLEVQRCKRWYIVRSGIEIAVSQLMISTATIGTLAWLLALNQAGSVELAYIPSAMMLLSASCKACLSLSGMLRKLGEVSGATRRFFELVDMPRQIPDNGESADFPDEALGIEYQDLTFGYTDDAKILDDFSLSIAAGSSVALVGRTGVGKSTMAALTVRLYQPQSGSICIGGRPIDSIPLSQLRTLVTLVPQHPYIFRSTVRDNLRMAKPSASDGELWQALEIAQLDETIRALPDQLDTLIGERGATLSGGQRQRLSLAQAFLKNSPIVIFDEAVSNLDPNLEQKLVAAGRFMYEGRTTITIAHRLSTIRSADSVAFVEDGKLSAFGTHEQLLRDCPRYRAFMEPVTG</sequence>
<dbReference type="Gene3D" id="3.40.50.300">
    <property type="entry name" value="P-loop containing nucleotide triphosphate hydrolases"/>
    <property type="match status" value="1"/>
</dbReference>
<evidence type="ECO:0000256" key="8">
    <source>
        <dbReference type="ARBA" id="ARBA00023136"/>
    </source>
</evidence>
<evidence type="ECO:0000313" key="13">
    <source>
        <dbReference type="EMBL" id="EEZ61192.1"/>
    </source>
</evidence>
<feature type="transmembrane region" description="Helical" evidence="10">
    <location>
        <begin position="250"/>
        <end position="271"/>
    </location>
</feature>
<dbReference type="OrthoDB" id="3176683at2"/>
<dbReference type="Gene3D" id="1.20.1560.10">
    <property type="entry name" value="ABC transporter type 1, transmembrane domain"/>
    <property type="match status" value="1"/>
</dbReference>
<keyword evidence="2" id="KW-0813">Transport</keyword>
<dbReference type="InterPro" id="IPR017871">
    <property type="entry name" value="ABC_transporter-like_CS"/>
</dbReference>
<feature type="transmembrane region" description="Helical" evidence="10">
    <location>
        <begin position="139"/>
        <end position="164"/>
    </location>
</feature>
<dbReference type="PROSITE" id="PS50929">
    <property type="entry name" value="ABC_TM1F"/>
    <property type="match status" value="1"/>
</dbReference>
<dbReference type="SUPFAM" id="SSF90123">
    <property type="entry name" value="ABC transporter transmembrane region"/>
    <property type="match status" value="1"/>
</dbReference>
<feature type="domain" description="ABC transporter" evidence="11">
    <location>
        <begin position="345"/>
        <end position="579"/>
    </location>
</feature>
<dbReference type="RefSeq" id="WP_006362525.1">
    <property type="nucleotide sequence ID" value="NZ_GG700630.1"/>
</dbReference>
<feature type="transmembrane region" description="Helical" evidence="10">
    <location>
        <begin position="170"/>
        <end position="189"/>
    </location>
</feature>
<dbReference type="GO" id="GO:0005886">
    <property type="term" value="C:plasma membrane"/>
    <property type="evidence" value="ECO:0007669"/>
    <property type="project" value="UniProtKB-SubCell"/>
</dbReference>
<accession>D0WH05</accession>
<keyword evidence="7 10" id="KW-1133">Transmembrane helix</keyword>
<comment type="subcellular location">
    <subcellularLocation>
        <location evidence="1">Cell inner membrane</location>
        <topology evidence="1">Multi-pass membrane protein</topology>
    </subcellularLocation>
</comment>
<reference evidence="13" key="1">
    <citation type="submission" date="2009-10" db="EMBL/GenBank/DDBJ databases">
        <authorList>
            <person name="Weinstock G."/>
            <person name="Sodergren E."/>
            <person name="Clifton S."/>
            <person name="Fulton L."/>
            <person name="Fulton B."/>
            <person name="Courtney L."/>
            <person name="Fronick C."/>
            <person name="Harrison M."/>
            <person name="Strong C."/>
            <person name="Farmer C."/>
            <person name="Delahaunty K."/>
            <person name="Markovic C."/>
            <person name="Hall O."/>
            <person name="Minx P."/>
            <person name="Tomlinson C."/>
            <person name="Mitreva M."/>
            <person name="Nelson J."/>
            <person name="Hou S."/>
            <person name="Wollam A."/>
            <person name="Pepin K.H."/>
            <person name="Johnson M."/>
            <person name="Bhonagiri V."/>
            <person name="Nash W.E."/>
            <person name="Warren W."/>
            <person name="Chinwalla A."/>
            <person name="Mardis E.R."/>
            <person name="Wilson R.K."/>
        </authorList>
    </citation>
    <scope>NUCLEOTIDE SEQUENCE [LARGE SCALE GENOMIC DNA]</scope>
    <source>
        <strain evidence="13">ATCC 700122</strain>
    </source>
</reference>
<evidence type="ECO:0000313" key="14">
    <source>
        <dbReference type="Proteomes" id="UP000006001"/>
    </source>
</evidence>
<dbReference type="InterPro" id="IPR003439">
    <property type="entry name" value="ABC_transporter-like_ATP-bd"/>
</dbReference>
<dbReference type="PROSITE" id="PS00211">
    <property type="entry name" value="ABC_TRANSPORTER_1"/>
    <property type="match status" value="1"/>
</dbReference>
<dbReference type="PANTHER" id="PTHR24221:SF654">
    <property type="entry name" value="ATP-BINDING CASSETTE SUB-FAMILY B MEMBER 6"/>
    <property type="match status" value="1"/>
</dbReference>
<dbReference type="GO" id="GO:0016887">
    <property type="term" value="F:ATP hydrolysis activity"/>
    <property type="evidence" value="ECO:0007669"/>
    <property type="project" value="InterPro"/>
</dbReference>
<dbReference type="Pfam" id="PF00664">
    <property type="entry name" value="ABC_membrane"/>
    <property type="match status" value="1"/>
</dbReference>
<keyword evidence="3" id="KW-1003">Cell membrane</keyword>
<dbReference type="AlphaFoldDB" id="D0WH05"/>
<dbReference type="GO" id="GO:0005524">
    <property type="term" value="F:ATP binding"/>
    <property type="evidence" value="ECO:0007669"/>
    <property type="project" value="UniProtKB-KW"/>
</dbReference>
<dbReference type="SUPFAM" id="SSF52540">
    <property type="entry name" value="P-loop containing nucleoside triphosphate hydrolases"/>
    <property type="match status" value="1"/>
</dbReference>
<evidence type="ECO:0000256" key="5">
    <source>
        <dbReference type="ARBA" id="ARBA00022741"/>
    </source>
</evidence>
<name>D0WH05_SLAES</name>
<dbReference type="PROSITE" id="PS50893">
    <property type="entry name" value="ABC_TRANSPORTER_2"/>
    <property type="match status" value="1"/>
</dbReference>
<dbReference type="PANTHER" id="PTHR24221">
    <property type="entry name" value="ATP-BINDING CASSETTE SUB-FAMILY B"/>
    <property type="match status" value="1"/>
</dbReference>
<keyword evidence="8 10" id="KW-0472">Membrane</keyword>
<evidence type="ECO:0000259" key="12">
    <source>
        <dbReference type="PROSITE" id="PS50929"/>
    </source>
</evidence>
<dbReference type="InterPro" id="IPR039421">
    <property type="entry name" value="Type_1_exporter"/>
</dbReference>
<dbReference type="InterPro" id="IPR011527">
    <property type="entry name" value="ABC1_TM_dom"/>
</dbReference>
<feature type="transmembrane region" description="Helical" evidence="10">
    <location>
        <begin position="26"/>
        <end position="52"/>
    </location>
</feature>
<evidence type="ECO:0000256" key="6">
    <source>
        <dbReference type="ARBA" id="ARBA00022840"/>
    </source>
</evidence>
<feature type="transmembrane region" description="Helical" evidence="10">
    <location>
        <begin position="64"/>
        <end position="85"/>
    </location>
</feature>
<evidence type="ECO:0000256" key="3">
    <source>
        <dbReference type="ARBA" id="ARBA00022475"/>
    </source>
</evidence>
<dbReference type="GO" id="GO:0140359">
    <property type="term" value="F:ABC-type transporter activity"/>
    <property type="evidence" value="ECO:0007669"/>
    <property type="project" value="InterPro"/>
</dbReference>
<dbReference type="Pfam" id="PF00005">
    <property type="entry name" value="ABC_tran"/>
    <property type="match status" value="1"/>
</dbReference>
<dbReference type="GO" id="GO:0034040">
    <property type="term" value="F:ATPase-coupled lipid transmembrane transporter activity"/>
    <property type="evidence" value="ECO:0007669"/>
    <property type="project" value="TreeGrafter"/>
</dbReference>
<gene>
    <name evidence="13" type="ORF">HMPREF0762_01270</name>
</gene>
<comment type="similarity">
    <text evidence="9">Belongs to the ABC transporter superfamily. Siderophore-Fe(3+) uptake transporter (SIUT) (TC 3.A.1.21) family.</text>
</comment>
<dbReference type="InterPro" id="IPR036640">
    <property type="entry name" value="ABC1_TM_sf"/>
</dbReference>
<evidence type="ECO:0000256" key="9">
    <source>
        <dbReference type="ARBA" id="ARBA00023455"/>
    </source>
</evidence>
<evidence type="ECO:0000256" key="2">
    <source>
        <dbReference type="ARBA" id="ARBA00022448"/>
    </source>
</evidence>
<keyword evidence="6 13" id="KW-0067">ATP-binding</keyword>
<dbReference type="InterPro" id="IPR027417">
    <property type="entry name" value="P-loop_NTPase"/>
</dbReference>
<dbReference type="EMBL" id="ACUX02000007">
    <property type="protein sequence ID" value="EEZ61192.1"/>
    <property type="molecule type" value="Genomic_DNA"/>
</dbReference>